<proteinExistence type="predicted"/>
<name>A0A1R4KM70_9ACTN</name>
<dbReference type="AlphaFoldDB" id="A0A1R4KM70"/>
<evidence type="ECO:0000313" key="3">
    <source>
        <dbReference type="Proteomes" id="UP000188342"/>
    </source>
</evidence>
<dbReference type="Proteomes" id="UP000188342">
    <property type="component" value="Unassembled WGS sequence"/>
</dbReference>
<evidence type="ECO:0000259" key="1">
    <source>
        <dbReference type="Pfam" id="PF20114"/>
    </source>
</evidence>
<dbReference type="EMBL" id="FUKQ01000063">
    <property type="protein sequence ID" value="SJN45440.1"/>
    <property type="molecule type" value="Genomic_DNA"/>
</dbReference>
<sequence length="112" mass="13076">MRRFDERIEVRLGRVGEQEGPSQFLWRNRLWRVLALQERWIESGAWWDSPRARAVRGDWTAGSPDEGADADLLCEREVWRVEAANGRSFSRGIYELVNQPSDGSWQLRAVMD</sequence>
<dbReference type="Pfam" id="PF20114">
    <property type="entry name" value="DUF6504"/>
    <property type="match status" value="1"/>
</dbReference>
<reference evidence="2 3" key="1">
    <citation type="submission" date="2017-02" db="EMBL/GenBank/DDBJ databases">
        <authorList>
            <person name="Peterson S.W."/>
        </authorList>
    </citation>
    <scope>NUCLEOTIDE SEQUENCE [LARGE SCALE GENOMIC DNA]</scope>
    <source>
        <strain evidence="2 3">LSP_Lj1</strain>
    </source>
</reference>
<dbReference type="InterPro" id="IPR045443">
    <property type="entry name" value="DUF6504"/>
</dbReference>
<protein>
    <recommendedName>
        <fullName evidence="1">DUF6504 domain-containing protein</fullName>
    </recommendedName>
</protein>
<keyword evidence="3" id="KW-1185">Reference proteome</keyword>
<dbReference type="RefSeq" id="WP_094766130.1">
    <property type="nucleotide sequence ID" value="NZ_FUKQ01000063.1"/>
</dbReference>
<dbReference type="STRING" id="1255658.FM114_15970"/>
<organism evidence="2 3">
    <name type="scientific">Luteococcus japonicus LSP_Lj1</name>
    <dbReference type="NCBI Taxonomy" id="1255658"/>
    <lineage>
        <taxon>Bacteria</taxon>
        <taxon>Bacillati</taxon>
        <taxon>Actinomycetota</taxon>
        <taxon>Actinomycetes</taxon>
        <taxon>Propionibacteriales</taxon>
        <taxon>Propionibacteriaceae</taxon>
        <taxon>Luteococcus</taxon>
    </lineage>
</organism>
<evidence type="ECO:0000313" key="2">
    <source>
        <dbReference type="EMBL" id="SJN45440.1"/>
    </source>
</evidence>
<accession>A0A1R4KM70</accession>
<gene>
    <name evidence="2" type="ORF">FM114_15970</name>
</gene>
<feature type="domain" description="DUF6504" evidence="1">
    <location>
        <begin position="2"/>
        <end position="111"/>
    </location>
</feature>
<dbReference type="OrthoDB" id="5243842at2"/>